<dbReference type="Pfam" id="PF00425">
    <property type="entry name" value="Chorismate_bind"/>
    <property type="match status" value="1"/>
</dbReference>
<dbReference type="GO" id="GO:0000162">
    <property type="term" value="P:L-tryptophan biosynthetic process"/>
    <property type="evidence" value="ECO:0007669"/>
    <property type="project" value="TreeGrafter"/>
</dbReference>
<evidence type="ECO:0000313" key="4">
    <source>
        <dbReference type="Proteomes" id="UP000230859"/>
    </source>
</evidence>
<dbReference type="SUPFAM" id="SSF56322">
    <property type="entry name" value="ADC synthase"/>
    <property type="match status" value="1"/>
</dbReference>
<dbReference type="InterPro" id="IPR006805">
    <property type="entry name" value="Anth_synth_I_N"/>
</dbReference>
<proteinExistence type="predicted"/>
<feature type="domain" description="Anthranilate synthase component I N-terminal" evidence="2">
    <location>
        <begin position="36"/>
        <end position="172"/>
    </location>
</feature>
<dbReference type="Proteomes" id="UP000230859">
    <property type="component" value="Unassembled WGS sequence"/>
</dbReference>
<dbReference type="InterPro" id="IPR005801">
    <property type="entry name" value="ADC_synthase"/>
</dbReference>
<comment type="caution">
    <text evidence="3">The sequence shown here is derived from an EMBL/GenBank/DDBJ whole genome shotgun (WGS) entry which is preliminary data.</text>
</comment>
<name>A0A2H0LN63_9BACT</name>
<dbReference type="PRINTS" id="PR00095">
    <property type="entry name" value="ANTSNTHASEI"/>
</dbReference>
<dbReference type="PANTHER" id="PTHR11236:SF9">
    <property type="entry name" value="ANTHRANILATE SYNTHASE COMPONENT 1"/>
    <property type="match status" value="1"/>
</dbReference>
<sequence length="498" mass="57217">MNKKSSLFVLPVAVMKRRYEQGYTVPLAKRVPFANDPWQIFYCLPKNDYAFFLDSVKAKGRQPTFSFFGTDPFLVLRKNKNKVILETNKKERILKTSFISTARLLFGRYRGRMWPEMPFFTGGALGCFGYGLAWDFERLPREVPKDTDSDDALLLFVKNVFVFDHHAEVLYLISNLIPSKRLTFEDAFREAACDLMKLETHLFTTKTASAPLSGLTHFQADIEKHVFKNMVRRAQRYIQAGDIYQANLSQRFSFKFSGQSEMLYQLLRTINPSPFASFLKLKETDVISASPERLIKKTGNHCETRPIAGTRPRGEGMREHERMRRELQSNHKERAEHIMLVDLARNDLGRVCLPHSVRVNEMMVLEEYSHVIHLVSNVTGELAPGWDQFDLLKAMFPGGTITGCPKIRCMEVINELEPFARNFYTGSIGYLDFNGNMDLNIVIRTIVLEGERGYFQVGAGIVYDSDPESEFQETMHKGQALVEALRQMAHAEDPVLRY</sequence>
<feature type="domain" description="Chorismate-utilising enzyme C-terminal" evidence="1">
    <location>
        <begin position="224"/>
        <end position="477"/>
    </location>
</feature>
<dbReference type="PANTHER" id="PTHR11236">
    <property type="entry name" value="AMINOBENZOATE/ANTHRANILATE SYNTHASE"/>
    <property type="match status" value="1"/>
</dbReference>
<dbReference type="Pfam" id="PF04715">
    <property type="entry name" value="Anth_synt_I_N"/>
    <property type="match status" value="1"/>
</dbReference>
<organism evidence="3 4">
    <name type="scientific">Candidatus Abzuiibacterium crystallinum</name>
    <dbReference type="NCBI Taxonomy" id="1974748"/>
    <lineage>
        <taxon>Bacteria</taxon>
        <taxon>Pseudomonadati</taxon>
        <taxon>Candidatus Omnitrophota</taxon>
        <taxon>Candidatus Abzuiibacterium</taxon>
    </lineage>
</organism>
<dbReference type="EMBL" id="PCVY01000060">
    <property type="protein sequence ID" value="PIQ85827.1"/>
    <property type="molecule type" value="Genomic_DNA"/>
</dbReference>
<protein>
    <submittedName>
        <fullName evidence="3">Anthranilate synthase component I</fullName>
    </submittedName>
</protein>
<dbReference type="Gene3D" id="3.60.120.10">
    <property type="entry name" value="Anthranilate synthase"/>
    <property type="match status" value="1"/>
</dbReference>
<evidence type="ECO:0000259" key="1">
    <source>
        <dbReference type="Pfam" id="PF00425"/>
    </source>
</evidence>
<accession>A0A2H0LN63</accession>
<evidence type="ECO:0000313" key="3">
    <source>
        <dbReference type="EMBL" id="PIQ85827.1"/>
    </source>
</evidence>
<dbReference type="InterPro" id="IPR015890">
    <property type="entry name" value="Chorismate_C"/>
</dbReference>
<dbReference type="AlphaFoldDB" id="A0A2H0LN63"/>
<reference evidence="3 4" key="1">
    <citation type="submission" date="2017-09" db="EMBL/GenBank/DDBJ databases">
        <title>Depth-based differentiation of microbial function through sediment-hosted aquifers and enrichment of novel symbionts in the deep terrestrial subsurface.</title>
        <authorList>
            <person name="Probst A.J."/>
            <person name="Ladd B."/>
            <person name="Jarett J.K."/>
            <person name="Geller-Mcgrath D.E."/>
            <person name="Sieber C.M."/>
            <person name="Emerson J.B."/>
            <person name="Anantharaman K."/>
            <person name="Thomas B.C."/>
            <person name="Malmstrom R."/>
            <person name="Stieglmeier M."/>
            <person name="Klingl A."/>
            <person name="Woyke T."/>
            <person name="Ryan C.M."/>
            <person name="Banfield J.F."/>
        </authorList>
    </citation>
    <scope>NUCLEOTIDE SEQUENCE [LARGE SCALE GENOMIC DNA]</scope>
    <source>
        <strain evidence="3">CG11_big_fil_rev_8_21_14_0_20_45_26</strain>
    </source>
</reference>
<gene>
    <name evidence="3" type="ORF">COV74_07365</name>
</gene>
<dbReference type="InterPro" id="IPR019999">
    <property type="entry name" value="Anth_synth_I-like"/>
</dbReference>
<evidence type="ECO:0000259" key="2">
    <source>
        <dbReference type="Pfam" id="PF04715"/>
    </source>
</evidence>